<reference evidence="3" key="1">
    <citation type="submission" date="2025-08" db="UniProtKB">
        <authorList>
            <consortium name="Ensembl"/>
        </authorList>
    </citation>
    <scope>IDENTIFICATION</scope>
</reference>
<feature type="signal peptide" evidence="2">
    <location>
        <begin position="1"/>
        <end position="36"/>
    </location>
</feature>
<evidence type="ECO:0000313" key="3">
    <source>
        <dbReference type="Ensembl" id="ENSZLMP00000009625.1"/>
    </source>
</evidence>
<feature type="chain" id="PRO_5033988191" description="Envelope glycoprotein" evidence="2">
    <location>
        <begin position="37"/>
        <end position="795"/>
    </location>
</feature>
<dbReference type="Proteomes" id="UP000694401">
    <property type="component" value="Unassembled WGS sequence"/>
</dbReference>
<keyword evidence="1" id="KW-0472">Membrane</keyword>
<keyword evidence="2" id="KW-0732">Signal</keyword>
<evidence type="ECO:0000256" key="2">
    <source>
        <dbReference type="SAM" id="SignalP"/>
    </source>
</evidence>
<keyword evidence="1" id="KW-0812">Transmembrane</keyword>
<organism evidence="3 4">
    <name type="scientific">Zosterops lateralis melanops</name>
    <dbReference type="NCBI Taxonomy" id="1220523"/>
    <lineage>
        <taxon>Eukaryota</taxon>
        <taxon>Metazoa</taxon>
        <taxon>Chordata</taxon>
        <taxon>Craniata</taxon>
        <taxon>Vertebrata</taxon>
        <taxon>Euteleostomi</taxon>
        <taxon>Archelosauria</taxon>
        <taxon>Archosauria</taxon>
        <taxon>Dinosauria</taxon>
        <taxon>Saurischia</taxon>
        <taxon>Theropoda</taxon>
        <taxon>Coelurosauria</taxon>
        <taxon>Aves</taxon>
        <taxon>Neognathae</taxon>
        <taxon>Neoaves</taxon>
        <taxon>Telluraves</taxon>
        <taxon>Australaves</taxon>
        <taxon>Passeriformes</taxon>
        <taxon>Sylvioidea</taxon>
        <taxon>Zosteropidae</taxon>
        <taxon>Zosterops</taxon>
    </lineage>
</organism>
<dbReference type="Ensembl" id="ENSZLMT00000009893.1">
    <property type="protein sequence ID" value="ENSZLMP00000009625.1"/>
    <property type="gene ID" value="ENSZLMG00000006756.1"/>
</dbReference>
<accession>A0A8D2P6W1</accession>
<proteinExistence type="predicted"/>
<feature type="transmembrane region" description="Helical" evidence="1">
    <location>
        <begin position="725"/>
        <end position="745"/>
    </location>
</feature>
<evidence type="ECO:0008006" key="5">
    <source>
        <dbReference type="Google" id="ProtNLM"/>
    </source>
</evidence>
<keyword evidence="1" id="KW-1133">Transmembrane helix</keyword>
<reference evidence="3" key="2">
    <citation type="submission" date="2025-09" db="UniProtKB">
        <authorList>
            <consortium name="Ensembl"/>
        </authorList>
    </citation>
    <scope>IDENTIFICATION</scope>
</reference>
<name>A0A8D2P6W1_ZOSLA</name>
<protein>
    <recommendedName>
        <fullName evidence="5">Envelope glycoprotein</fullName>
    </recommendedName>
</protein>
<dbReference type="AlphaFoldDB" id="A0A8D2P6W1"/>
<sequence>WSFKTTSETTGGRLGWPFIAMLTLLILLCILASSHGQYPAEWSWSEATIRYTSAQGSYPGDRRPNLATVVQHDSEVYRRNEWGWDRKDWARTLSGPIGEEIKVGCGKVEGPSHEKATSIAITGNLLEPNITSSFTNNVEITKLCKDEPTDCWYNFTLTKSSYVTCNWQNDPADQSVLNSKNNIFPPFTATQGDDIAIQCELIVGSLVEPIHSSVIGPHAHVLHCETQNQNCWLNLTDVQSSYKVVCGENHTKYWGELDINVVKPTTQPPVMLRPQIYEMGPYIIRKTGQQQILFNPEWSLKKVKLLMQNNVSENQPNCSPFLQLLFRVARDITGVMGTGLGILNSIDSEVLLNKLAATTTDLTQLQQPLQSSLSALGTQQWLLSNILPNWEKVNVKDHKMIIDALDVTQNNISLALSGIQAQLWMQTVVASIIREGEEGIFPTEIQKIVWDNANYFEREFQSWWKLVNFTYNPNTNTVTAFVLTISNASVHLIFPIIALGINHDGAILYPSKHREWARQTGEKWQTINLESCIVREHQGFICESNAIIAQDICLDTEQNICHFEVHPNEAPGTVLVYIGNGCACFRTVCNAVVVENVMVDTKNHSNFCVCNFTTITGCDFSYKAPVTSYHLLQSNFTLIHQIMPVPIGMNLTLVKQLLLHQDLIEILEKIKKNGQKTLVTVHHDMKEIHHVMERMKKDAEYRWWDTLFGWSPTATGILNKVCNPIVVLLILVLIGLVLSVILYILNWKIMKQLTHLASIMKAHSLVNIPFAKDTPKVIDTRCTTQTAKVRPATAN</sequence>
<evidence type="ECO:0000313" key="4">
    <source>
        <dbReference type="Proteomes" id="UP000694401"/>
    </source>
</evidence>
<evidence type="ECO:0000256" key="1">
    <source>
        <dbReference type="SAM" id="Phobius"/>
    </source>
</evidence>
<keyword evidence="4" id="KW-1185">Reference proteome</keyword>